<evidence type="ECO:0000313" key="1">
    <source>
        <dbReference type="EMBL" id="KAJ7535657.1"/>
    </source>
</evidence>
<sequence length="420" mass="47191">MSKRRSETRDFTRHFSSGGFRFLPTEVAQLDKLFEACASPKRQAIQSIADNFSNAPERKGHVPVHSKQIATWFQNKRYANKYANKLQETKEFHKSTNTATIADPFLAEKRDTIPIDAPLGKKSNDTQQLEFEAKSSRDYAWYDISTFLGHRMSSSGDPEILVRYVGFGEDEDEWLDLKSSVRQRSLPCEGFECVAVLSGDLILCYQEGSEHALYYDAQVVDVQRRRHDIRGCRCRFWVRYQHDLSEEVVPLRKVCRRPETDYRLKPLPQIPAALVPENEVQEDKPVTMCTISDSSAEQTNRSSHSDTDRSPNSIDCTLTEDFRETICTDPNAMIPTPCAAAISSVSLPASASDLGSTSSDFNPESPENLPVDSDFVATCDNHSVDNIQLKQGDGSSDVVIVSAAGAVAKYDCKQCTCWWE</sequence>
<organism evidence="1 2">
    <name type="scientific">Diphasiastrum complanatum</name>
    <name type="common">Issler's clubmoss</name>
    <name type="synonym">Lycopodium complanatum</name>
    <dbReference type="NCBI Taxonomy" id="34168"/>
    <lineage>
        <taxon>Eukaryota</taxon>
        <taxon>Viridiplantae</taxon>
        <taxon>Streptophyta</taxon>
        <taxon>Embryophyta</taxon>
        <taxon>Tracheophyta</taxon>
        <taxon>Lycopodiopsida</taxon>
        <taxon>Lycopodiales</taxon>
        <taxon>Lycopodiaceae</taxon>
        <taxon>Lycopodioideae</taxon>
        <taxon>Diphasiastrum</taxon>
    </lineage>
</organism>
<reference evidence="2" key="1">
    <citation type="journal article" date="2024" name="Proc. Natl. Acad. Sci. U.S.A.">
        <title>Extraordinary preservation of gene collinearity over three hundred million years revealed in homosporous lycophytes.</title>
        <authorList>
            <person name="Li C."/>
            <person name="Wickell D."/>
            <person name="Kuo L.Y."/>
            <person name="Chen X."/>
            <person name="Nie B."/>
            <person name="Liao X."/>
            <person name="Peng D."/>
            <person name="Ji J."/>
            <person name="Jenkins J."/>
            <person name="Williams M."/>
            <person name="Shu S."/>
            <person name="Plott C."/>
            <person name="Barry K."/>
            <person name="Rajasekar S."/>
            <person name="Grimwood J."/>
            <person name="Han X."/>
            <person name="Sun S."/>
            <person name="Hou Z."/>
            <person name="He W."/>
            <person name="Dai G."/>
            <person name="Sun C."/>
            <person name="Schmutz J."/>
            <person name="Leebens-Mack J.H."/>
            <person name="Li F.W."/>
            <person name="Wang L."/>
        </authorList>
    </citation>
    <scope>NUCLEOTIDE SEQUENCE [LARGE SCALE GENOMIC DNA]</scope>
    <source>
        <strain evidence="2">cv. PW_Plant_1</strain>
    </source>
</reference>
<dbReference type="Proteomes" id="UP001162992">
    <property type="component" value="Chromosome 12"/>
</dbReference>
<keyword evidence="2" id="KW-1185">Reference proteome</keyword>
<evidence type="ECO:0000313" key="2">
    <source>
        <dbReference type="Proteomes" id="UP001162992"/>
    </source>
</evidence>
<proteinExistence type="predicted"/>
<protein>
    <submittedName>
        <fullName evidence="1">Uncharacterized protein</fullName>
    </submittedName>
</protein>
<gene>
    <name evidence="1" type="ORF">O6H91_12G041800</name>
</gene>
<name>A0ACC2C153_DIPCM</name>
<dbReference type="EMBL" id="CM055103">
    <property type="protein sequence ID" value="KAJ7535657.1"/>
    <property type="molecule type" value="Genomic_DNA"/>
</dbReference>
<comment type="caution">
    <text evidence="1">The sequence shown here is derived from an EMBL/GenBank/DDBJ whole genome shotgun (WGS) entry which is preliminary data.</text>
</comment>
<accession>A0ACC2C153</accession>